<organism evidence="12 13">
    <name type="scientific">Mycolicibacterium hippocampi</name>
    <dbReference type="NCBI Taxonomy" id="659824"/>
    <lineage>
        <taxon>Bacteria</taxon>
        <taxon>Bacillati</taxon>
        <taxon>Actinomycetota</taxon>
        <taxon>Actinomycetes</taxon>
        <taxon>Mycobacteriales</taxon>
        <taxon>Mycobacteriaceae</taxon>
        <taxon>Mycolicibacterium</taxon>
    </lineage>
</organism>
<keyword evidence="9" id="KW-0732">Signal</keyword>
<keyword evidence="3" id="KW-0479">Metal-binding</keyword>
<evidence type="ECO:0000256" key="2">
    <source>
        <dbReference type="ARBA" id="ARBA00022670"/>
    </source>
</evidence>
<accession>A0A7I9ZTA9</accession>
<reference evidence="12 13" key="1">
    <citation type="journal article" date="2019" name="Emerg. Microbes Infect.">
        <title>Comprehensive subspecies identification of 175 nontuberculous mycobacteria species based on 7547 genomic profiles.</title>
        <authorList>
            <person name="Matsumoto Y."/>
            <person name="Kinjo T."/>
            <person name="Motooka D."/>
            <person name="Nabeya D."/>
            <person name="Jung N."/>
            <person name="Uechi K."/>
            <person name="Horii T."/>
            <person name="Iida T."/>
            <person name="Fujita J."/>
            <person name="Nakamura S."/>
        </authorList>
    </citation>
    <scope>NUCLEOTIDE SEQUENCE [LARGE SCALE GENOMIC DNA]</scope>
    <source>
        <strain evidence="12 13">JCM 30996</strain>
    </source>
</reference>
<comment type="caution">
    <text evidence="12">The sequence shown here is derived from an EMBL/GenBank/DDBJ whole genome shotgun (WGS) entry which is preliminary data.</text>
</comment>
<dbReference type="SUPFAM" id="SSF55486">
    <property type="entry name" value="Metalloproteases ('zincins'), catalytic domain"/>
    <property type="match status" value="1"/>
</dbReference>
<dbReference type="CDD" id="cd09597">
    <property type="entry name" value="M4_TLP"/>
    <property type="match status" value="1"/>
</dbReference>
<dbReference type="EMBL" id="BLLB01000002">
    <property type="protein sequence ID" value="GFH03956.1"/>
    <property type="molecule type" value="Genomic_DNA"/>
</dbReference>
<dbReference type="PANTHER" id="PTHR33794">
    <property type="entry name" value="BACILLOLYSIN"/>
    <property type="match status" value="1"/>
</dbReference>
<feature type="domain" description="Peptidase M4" evidence="10">
    <location>
        <begin position="581"/>
        <end position="727"/>
    </location>
</feature>
<dbReference type="InterPro" id="IPR013856">
    <property type="entry name" value="Peptidase_M4_domain"/>
</dbReference>
<evidence type="ECO:0000313" key="12">
    <source>
        <dbReference type="EMBL" id="GFH03956.1"/>
    </source>
</evidence>
<dbReference type="GO" id="GO:0004222">
    <property type="term" value="F:metalloendopeptidase activity"/>
    <property type="evidence" value="ECO:0007669"/>
    <property type="project" value="InterPro"/>
</dbReference>
<name>A0A7I9ZTA9_9MYCO</name>
<feature type="compositionally biased region" description="Low complexity" evidence="8">
    <location>
        <begin position="19"/>
        <end position="35"/>
    </location>
</feature>
<dbReference type="Pfam" id="PF02868">
    <property type="entry name" value="Peptidase_M4_C"/>
    <property type="match status" value="1"/>
</dbReference>
<evidence type="ECO:0000256" key="3">
    <source>
        <dbReference type="ARBA" id="ARBA00022723"/>
    </source>
</evidence>
<feature type="active site" description="Proton donor" evidence="7">
    <location>
        <position position="812"/>
    </location>
</feature>
<evidence type="ECO:0000256" key="5">
    <source>
        <dbReference type="ARBA" id="ARBA00022833"/>
    </source>
</evidence>
<dbReference type="InterPro" id="IPR050728">
    <property type="entry name" value="Zinc_Metalloprotease_M4"/>
</dbReference>
<gene>
    <name evidence="12" type="ORF">MHIP_44390</name>
</gene>
<feature type="compositionally biased region" description="Basic and acidic residues" evidence="8">
    <location>
        <begin position="63"/>
        <end position="75"/>
    </location>
</feature>
<dbReference type="GO" id="GO:0046872">
    <property type="term" value="F:metal ion binding"/>
    <property type="evidence" value="ECO:0007669"/>
    <property type="project" value="UniProtKB-KW"/>
</dbReference>
<dbReference type="InterPro" id="IPR023612">
    <property type="entry name" value="Peptidase_M4"/>
</dbReference>
<dbReference type="InterPro" id="IPR027268">
    <property type="entry name" value="Peptidase_M4/M1_CTD_sf"/>
</dbReference>
<keyword evidence="5" id="KW-0862">Zinc</keyword>
<feature type="compositionally biased region" description="Acidic residues" evidence="8">
    <location>
        <begin position="132"/>
        <end position="141"/>
    </location>
</feature>
<evidence type="ECO:0000256" key="7">
    <source>
        <dbReference type="PIRSR" id="PIRSR623612-1"/>
    </source>
</evidence>
<dbReference type="Gene3D" id="3.10.170.10">
    <property type="match status" value="1"/>
</dbReference>
<dbReference type="Pfam" id="PF17963">
    <property type="entry name" value="Big_9"/>
    <property type="match status" value="1"/>
</dbReference>
<evidence type="ECO:0000259" key="11">
    <source>
        <dbReference type="Pfam" id="PF02868"/>
    </source>
</evidence>
<protein>
    <recommendedName>
        <fullName evidence="14">Peptidase M4</fullName>
    </recommendedName>
</protein>
<feature type="active site" evidence="7">
    <location>
        <position position="721"/>
    </location>
</feature>
<proteinExistence type="inferred from homology"/>
<feature type="chain" id="PRO_5039267437" description="Peptidase M4" evidence="9">
    <location>
        <begin position="22"/>
        <end position="900"/>
    </location>
</feature>
<keyword evidence="13" id="KW-1185">Reference proteome</keyword>
<dbReference type="InterPro" id="IPR001570">
    <property type="entry name" value="Peptidase_M4_C_domain"/>
</dbReference>
<feature type="domain" description="Peptidase M4 C-terminal" evidence="11">
    <location>
        <begin position="741"/>
        <end position="889"/>
    </location>
</feature>
<evidence type="ECO:0000256" key="1">
    <source>
        <dbReference type="ARBA" id="ARBA00009388"/>
    </source>
</evidence>
<evidence type="ECO:0000256" key="9">
    <source>
        <dbReference type="SAM" id="SignalP"/>
    </source>
</evidence>
<comment type="similarity">
    <text evidence="1">Belongs to the peptidase M4 family.</text>
</comment>
<dbReference type="PANTHER" id="PTHR33794:SF1">
    <property type="entry name" value="BACILLOLYSIN"/>
    <property type="match status" value="1"/>
</dbReference>
<dbReference type="Proteomes" id="UP000465304">
    <property type="component" value="Unassembled WGS sequence"/>
</dbReference>
<evidence type="ECO:0000256" key="4">
    <source>
        <dbReference type="ARBA" id="ARBA00022801"/>
    </source>
</evidence>
<keyword evidence="6" id="KW-0482">Metalloprotease</keyword>
<feature type="signal peptide" evidence="9">
    <location>
        <begin position="1"/>
        <end position="21"/>
    </location>
</feature>
<evidence type="ECO:0000256" key="6">
    <source>
        <dbReference type="ARBA" id="ARBA00023049"/>
    </source>
</evidence>
<sequence length="900" mass="93690">MFAGVALIGIGISLAVGPGVAAAAPSEPSGSSQSADTSEPAKRDDTPAASTTSRVSDDGAGSDSDRAATDEHTAEPDESDTDVEVADVDMDTEQADEPDVEDEQTRESRKSGERLSRDHAPADIEPAAVEPTADDEPDTVEPDTGSAPAQPRAAAIEADDAVSPVAAPQTREPATTAVALREPTLEDVVSARPVTVNSIVTDVLTWVGLRPLAEDLPIPATPVSALMQSLWLAVRQTQYVVNNQRPTAQVSTSGPGPDGVLTGSLNAVDFDDTTLTYIVSAAPERGSVVVDALGNFTYTPDAGMPLRGDRFTITVDDTVGNPFHVHGLLGLLGVTGPTKVTVVVPAPPSAQRDDLATIGLTDLVSRGGVAVTADVEGSVRIIDGHFTDTLVNSAADAAAVMNSVAPALGAAPGFADPSAITVTQAGAQGSREHFYQFNETIAGITVVGSEVILVTDSGGAVTSLFNNYLGLSAGFDVTPDATVDTDTEVHLIAGSAYLGSADPEAVESFIARTTFANQLVVYRHEDTEPGLVWQVIVQLPDTGDMSPSGATYLIRAAGEDAGDILVTISNAQDLTTTNLATDWLGEQRTITVDSTRVFFFTSRKMADSTRNITTYKTSYSFFGFGGPVLPGAVVKRGWLFGWDRAAVSAHANTAVVYDYFVDVLGRTSFDGAGAHVDVSIRYSPYSSASGYANAFWDPTRQQFGYGNSGYLQAALDIVGHEFTHAVVSYVVGTGGSVLDYGESGALNEAYADVLGVLIEGKSGAGRWLLGEDSDYGIIRNLADPASVATGLGPYRSHYSTRYTGTADDAGEHINSTIFSHAAYRMMTADATSGVSDETWARVFYHSLYRLSPGAVFADGRAAVLSAATTLGFTSAQLAAIDDAFDSVGILGAAASFSIAA</sequence>
<evidence type="ECO:0008006" key="14">
    <source>
        <dbReference type="Google" id="ProtNLM"/>
    </source>
</evidence>
<evidence type="ECO:0000259" key="10">
    <source>
        <dbReference type="Pfam" id="PF01447"/>
    </source>
</evidence>
<dbReference type="Pfam" id="PF01447">
    <property type="entry name" value="Peptidase_M4"/>
    <property type="match status" value="1"/>
</dbReference>
<evidence type="ECO:0000313" key="13">
    <source>
        <dbReference type="Proteomes" id="UP000465304"/>
    </source>
</evidence>
<dbReference type="AlphaFoldDB" id="A0A7I9ZTA9"/>
<evidence type="ECO:0000256" key="8">
    <source>
        <dbReference type="SAM" id="MobiDB-lite"/>
    </source>
</evidence>
<dbReference type="GO" id="GO:0006508">
    <property type="term" value="P:proteolysis"/>
    <property type="evidence" value="ECO:0007669"/>
    <property type="project" value="UniProtKB-KW"/>
</dbReference>
<keyword evidence="4" id="KW-0378">Hydrolase</keyword>
<feature type="compositionally biased region" description="Acidic residues" evidence="8">
    <location>
        <begin position="76"/>
        <end position="102"/>
    </location>
</feature>
<feature type="compositionally biased region" description="Basic and acidic residues" evidence="8">
    <location>
        <begin position="103"/>
        <end position="122"/>
    </location>
</feature>
<dbReference type="RefSeq" id="WP_163892109.1">
    <property type="nucleotide sequence ID" value="NZ_BLLB01000002.1"/>
</dbReference>
<dbReference type="Gene3D" id="1.10.390.10">
    <property type="entry name" value="Neutral Protease Domain 2"/>
    <property type="match status" value="1"/>
</dbReference>
<keyword evidence="2" id="KW-0645">Protease</keyword>
<feature type="region of interest" description="Disordered" evidence="8">
    <location>
        <begin position="19"/>
        <end position="153"/>
    </location>
</feature>
<dbReference type="PRINTS" id="PR00730">
    <property type="entry name" value="THERMOLYSIN"/>
</dbReference>